<comment type="catalytic activity">
    <reaction evidence="1">
        <text>Hydrolysis of Pro-|-Xaa &gt;&gt; Ala-|-Xaa in oligopeptides.</text>
        <dbReference type="EC" id="3.4.21.26"/>
    </reaction>
</comment>
<comment type="caution">
    <text evidence="11">The sequence shown here is derived from an EMBL/GenBank/DDBJ whole genome shotgun (WGS) entry which is preliminary data.</text>
</comment>
<dbReference type="GO" id="GO:0006508">
    <property type="term" value="P:proteolysis"/>
    <property type="evidence" value="ECO:0007669"/>
    <property type="project" value="UniProtKB-KW"/>
</dbReference>
<feature type="domain" description="Peptidase S9A N-terminal" evidence="10">
    <location>
        <begin position="115"/>
        <end position="526"/>
    </location>
</feature>
<dbReference type="PANTHER" id="PTHR11757">
    <property type="entry name" value="PROTEASE FAMILY S9A OLIGOPEPTIDASE"/>
    <property type="match status" value="1"/>
</dbReference>
<keyword evidence="4 7" id="KW-0378">Hydrolase</keyword>
<feature type="region of interest" description="Disordered" evidence="8">
    <location>
        <begin position="206"/>
        <end position="225"/>
    </location>
</feature>
<gene>
    <name evidence="11" type="ORF">CVIRNUC_005064</name>
</gene>
<reference evidence="11 12" key="1">
    <citation type="submission" date="2023-10" db="EMBL/GenBank/DDBJ databases">
        <authorList>
            <person name="Maclean D."/>
            <person name="Macfadyen A."/>
        </authorList>
    </citation>
    <scope>NUCLEOTIDE SEQUENCE [LARGE SCALE GENOMIC DNA]</scope>
</reference>
<dbReference type="GO" id="GO:0004252">
    <property type="term" value="F:serine-type endopeptidase activity"/>
    <property type="evidence" value="ECO:0007669"/>
    <property type="project" value="UniProtKB-UniRule"/>
</dbReference>
<evidence type="ECO:0000259" key="10">
    <source>
        <dbReference type="Pfam" id="PF02897"/>
    </source>
</evidence>
<dbReference type="InterPro" id="IPR023302">
    <property type="entry name" value="Pept_S9A_N"/>
</dbReference>
<dbReference type="Gene3D" id="2.130.10.120">
    <property type="entry name" value="Prolyl oligopeptidase, N-terminal domain"/>
    <property type="match status" value="1"/>
</dbReference>
<dbReference type="Pfam" id="PF00326">
    <property type="entry name" value="Peptidase_S9"/>
    <property type="match status" value="1"/>
</dbReference>
<feature type="domain" description="Peptidase S9 prolyl oligopeptidase catalytic" evidence="9">
    <location>
        <begin position="588"/>
        <end position="803"/>
    </location>
</feature>
<dbReference type="FunFam" id="3.40.50.1820:FF:000005">
    <property type="entry name" value="Prolyl endopeptidase"/>
    <property type="match status" value="1"/>
</dbReference>
<evidence type="ECO:0000256" key="4">
    <source>
        <dbReference type="ARBA" id="ARBA00022801"/>
    </source>
</evidence>
<dbReference type="InterPro" id="IPR001375">
    <property type="entry name" value="Peptidase_S9_cat"/>
</dbReference>
<evidence type="ECO:0000313" key="12">
    <source>
        <dbReference type="Proteomes" id="UP001314263"/>
    </source>
</evidence>
<evidence type="ECO:0000256" key="2">
    <source>
        <dbReference type="ARBA" id="ARBA00005228"/>
    </source>
</evidence>
<dbReference type="SUPFAM" id="SSF53474">
    <property type="entry name" value="alpha/beta-Hydrolases"/>
    <property type="match status" value="1"/>
</dbReference>
<dbReference type="EMBL" id="CAUYUE010000006">
    <property type="protein sequence ID" value="CAK0780472.1"/>
    <property type="molecule type" value="Genomic_DNA"/>
</dbReference>
<dbReference type="InterPro" id="IPR029058">
    <property type="entry name" value="AB_hydrolase_fold"/>
</dbReference>
<proteinExistence type="inferred from homology"/>
<comment type="function">
    <text evidence="6">Serine peptidase whose precise substrate specificity remains unclear. Does not cleave peptides after a arginine or lysine residue. Regulates trans-Golgi network morphology and sorting by regulating the membrane binding of the AP-1 complex. May play a role in the regulation of synaptic vesicle exocytosis.</text>
</comment>
<dbReference type="AlphaFoldDB" id="A0AAV1I4U3"/>
<dbReference type="Proteomes" id="UP001314263">
    <property type="component" value="Unassembled WGS sequence"/>
</dbReference>
<dbReference type="Pfam" id="PF02897">
    <property type="entry name" value="Peptidase_S9_N"/>
    <property type="match status" value="1"/>
</dbReference>
<dbReference type="InterPro" id="IPR002470">
    <property type="entry name" value="Peptidase_S9A"/>
</dbReference>
<evidence type="ECO:0000256" key="5">
    <source>
        <dbReference type="ARBA" id="ARBA00022825"/>
    </source>
</evidence>
<dbReference type="EC" id="3.4.21.-" evidence="7"/>
<evidence type="ECO:0000256" key="8">
    <source>
        <dbReference type="SAM" id="MobiDB-lite"/>
    </source>
</evidence>
<dbReference type="Gene3D" id="3.40.50.1820">
    <property type="entry name" value="alpha/beta hydrolase"/>
    <property type="match status" value="1"/>
</dbReference>
<organism evidence="11 12">
    <name type="scientific">Coccomyxa viridis</name>
    <dbReference type="NCBI Taxonomy" id="1274662"/>
    <lineage>
        <taxon>Eukaryota</taxon>
        <taxon>Viridiplantae</taxon>
        <taxon>Chlorophyta</taxon>
        <taxon>core chlorophytes</taxon>
        <taxon>Trebouxiophyceae</taxon>
        <taxon>Trebouxiophyceae incertae sedis</taxon>
        <taxon>Coccomyxaceae</taxon>
        <taxon>Coccomyxa</taxon>
    </lineage>
</organism>
<evidence type="ECO:0000256" key="3">
    <source>
        <dbReference type="ARBA" id="ARBA00022670"/>
    </source>
</evidence>
<dbReference type="PRINTS" id="PR00862">
    <property type="entry name" value="PROLIGOPTASE"/>
</dbReference>
<keyword evidence="3 7" id="KW-0645">Protease</keyword>
<evidence type="ECO:0000256" key="6">
    <source>
        <dbReference type="ARBA" id="ARBA00045448"/>
    </source>
</evidence>
<evidence type="ECO:0000256" key="1">
    <source>
        <dbReference type="ARBA" id="ARBA00001070"/>
    </source>
</evidence>
<protein>
    <recommendedName>
        <fullName evidence="7">Prolyl endopeptidase</fullName>
        <ecNumber evidence="7">3.4.21.-</ecNumber>
    </recommendedName>
</protein>
<dbReference type="PANTHER" id="PTHR11757:SF19">
    <property type="entry name" value="PROLYL ENDOPEPTIDASE-LIKE"/>
    <property type="match status" value="1"/>
</dbReference>
<evidence type="ECO:0000313" key="11">
    <source>
        <dbReference type="EMBL" id="CAK0780472.1"/>
    </source>
</evidence>
<accession>A0AAV1I4U3</accession>
<evidence type="ECO:0000256" key="7">
    <source>
        <dbReference type="RuleBase" id="RU368024"/>
    </source>
</evidence>
<dbReference type="InterPro" id="IPR051543">
    <property type="entry name" value="Serine_Peptidase_S9A"/>
</dbReference>
<keyword evidence="12" id="KW-1185">Reference proteome</keyword>
<keyword evidence="5 7" id="KW-0720">Serine protease</keyword>
<dbReference type="SUPFAM" id="SSF50993">
    <property type="entry name" value="Peptidase/esterase 'gauge' domain"/>
    <property type="match status" value="1"/>
</dbReference>
<comment type="similarity">
    <text evidence="2 7">Belongs to the peptidase S9A family.</text>
</comment>
<evidence type="ECO:0000259" key="9">
    <source>
        <dbReference type="Pfam" id="PF00326"/>
    </source>
</evidence>
<sequence length="804" mass="90135">MVASTLVCSASSAALGLLAGLLLRKRPSRDQKALKQLLKGNYGLLSPEEKRMASTLVAAGQQHLFQHWPAPGVKDAKKRALLSRLAAEFSHTASRIETSRTDVLQAPKVIKRPYTVIGANGEKREDPYYWLRDDERENPEVIEHLKAEAHYVKEVLADTEKLQEELYKELRGRIQEADQTVPLREEGFYYYIQTIEGLQYSVHKRRRVPPTAGPPTERDRMDESEEEQVLLDENREAEKHEFYMTGALAVSPDSEMLAWAEDTSGDEMFTLHIKDIASGRSLLAKPIQDASGSVVWSKDNESIFYVTKDDLDRPHKVWKHTLGSDPEEDVLVFHEADDSFYIGLGESRSKEYLCISSGSAITSELRTLEASNPSGEWKVVLPRKTDVEYEVVHRGDHLFILLRDPERPNSELLVAPVSDPTKTTVLLRHRKDVKLDDLEATKDFLAVFYRFNGLQGATVYKLGPGAPAELAGGEDIKFEEPAYSMGAGAQGDFDSPMLRLRYSSLSTPSSTIDYNMPTGQRETKKVQAVLGGFSSSNYRTERLWATAPDGVRVPISLVYRKGAAKLDGTDPLLLDAYGAYEVSNDPGFSRNELSLIDRGFVYAIAHVRGGGEMGRQWYEDGKYLKKRNTFTDVVASAEHLIAEKYTSKSMLCIQGRSAGGLTMGASLNLRPDLYKAAILGVPFVDVLTTMLDDTIPLTTTEWEEWGCPKDKEFYEYMKGYSPVDNIQRAAYPNILVTAGLNDPRVGYWEPAKFVAKLREYKTDSNMLLFKCEMGAGHFSQSGRFDRLKEVAMEMAFLLKCVGMQ</sequence>
<name>A0AAV1I4U3_9CHLO</name>